<evidence type="ECO:0000256" key="2">
    <source>
        <dbReference type="ARBA" id="ARBA00018808"/>
    </source>
</evidence>
<keyword evidence="4" id="KW-0964">Secreted</keyword>
<evidence type="ECO:0000256" key="5">
    <source>
        <dbReference type="ARBA" id="ARBA00022729"/>
    </source>
</evidence>
<dbReference type="GO" id="GO:0045087">
    <property type="term" value="P:innate immune response"/>
    <property type="evidence" value="ECO:0007669"/>
    <property type="project" value="TreeGrafter"/>
</dbReference>
<keyword evidence="6" id="KW-0221">Differentiation</keyword>
<evidence type="ECO:0000256" key="4">
    <source>
        <dbReference type="ARBA" id="ARBA00022525"/>
    </source>
</evidence>
<feature type="compositionally biased region" description="Gly residues" evidence="10">
    <location>
        <begin position="74"/>
        <end position="98"/>
    </location>
</feature>
<feature type="region of interest" description="Disordered" evidence="10">
    <location>
        <begin position="1"/>
        <end position="51"/>
    </location>
</feature>
<evidence type="ECO:0000256" key="6">
    <source>
        <dbReference type="ARBA" id="ARBA00022782"/>
    </source>
</evidence>
<dbReference type="PANTHER" id="PTHR15106">
    <property type="entry name" value="RETINOIC ACID RECEPTOR RESPONDER PROTEIN 2"/>
    <property type="match status" value="1"/>
</dbReference>
<dbReference type="InterPro" id="IPR029562">
    <property type="entry name" value="Chemerin"/>
</dbReference>
<evidence type="ECO:0000256" key="8">
    <source>
        <dbReference type="ARBA" id="ARBA00023198"/>
    </source>
</evidence>
<dbReference type="GO" id="GO:0030154">
    <property type="term" value="P:cell differentiation"/>
    <property type="evidence" value="ECO:0007669"/>
    <property type="project" value="UniProtKB-KW"/>
</dbReference>
<proteinExistence type="predicted"/>
<keyword evidence="5" id="KW-0732">Signal</keyword>
<dbReference type="GO" id="GO:0050921">
    <property type="term" value="P:positive regulation of chemotaxis"/>
    <property type="evidence" value="ECO:0007669"/>
    <property type="project" value="TreeGrafter"/>
</dbReference>
<dbReference type="GeneTree" id="ENSGT00390000016226"/>
<organism evidence="11 12">
    <name type="scientific">Equus asinus</name>
    <name type="common">Donkey</name>
    <name type="synonym">Equus africanus asinus</name>
    <dbReference type="NCBI Taxonomy" id="9793"/>
    <lineage>
        <taxon>Eukaryota</taxon>
        <taxon>Metazoa</taxon>
        <taxon>Chordata</taxon>
        <taxon>Craniata</taxon>
        <taxon>Vertebrata</taxon>
        <taxon>Euteleostomi</taxon>
        <taxon>Mammalia</taxon>
        <taxon>Eutheria</taxon>
        <taxon>Laurasiatheria</taxon>
        <taxon>Perissodactyla</taxon>
        <taxon>Equidae</taxon>
        <taxon>Equus</taxon>
    </lineage>
</organism>
<keyword evidence="12" id="KW-1185">Reference proteome</keyword>
<dbReference type="Gene3D" id="3.10.450.10">
    <property type="match status" value="1"/>
</dbReference>
<evidence type="ECO:0000256" key="1">
    <source>
        <dbReference type="ARBA" id="ARBA00004613"/>
    </source>
</evidence>
<dbReference type="GO" id="GO:0050994">
    <property type="term" value="P:regulation of lipid catabolic process"/>
    <property type="evidence" value="ECO:0007669"/>
    <property type="project" value="InterPro"/>
</dbReference>
<evidence type="ECO:0000313" key="12">
    <source>
        <dbReference type="Proteomes" id="UP000694387"/>
    </source>
</evidence>
<dbReference type="GO" id="GO:0031012">
    <property type="term" value="C:extracellular matrix"/>
    <property type="evidence" value="ECO:0007669"/>
    <property type="project" value="TreeGrafter"/>
</dbReference>
<gene>
    <name evidence="11" type="primary">RARRES2</name>
</gene>
<keyword evidence="8" id="KW-0395">Inflammatory response</keyword>
<dbReference type="PANTHER" id="PTHR15106:SF2">
    <property type="entry name" value="RETINOIC ACID RECEPTOR RESPONDER PROTEIN 2"/>
    <property type="match status" value="1"/>
</dbReference>
<comment type="subcellular location">
    <subcellularLocation>
        <location evidence="1">Secreted</location>
    </subcellularLocation>
</comment>
<keyword evidence="7" id="KW-1015">Disulfide bond</keyword>
<evidence type="ECO:0000313" key="11">
    <source>
        <dbReference type="Ensembl" id="ENSEASP00005046623.1"/>
    </source>
</evidence>
<dbReference type="Ensembl" id="ENSEAST00005050784.1">
    <property type="protein sequence ID" value="ENSEASP00005046623.1"/>
    <property type="gene ID" value="ENSEASG00005020635.2"/>
</dbReference>
<evidence type="ECO:0000256" key="9">
    <source>
        <dbReference type="ARBA" id="ARBA00032785"/>
    </source>
</evidence>
<dbReference type="GO" id="GO:0006935">
    <property type="term" value="P:chemotaxis"/>
    <property type="evidence" value="ECO:0007669"/>
    <property type="project" value="UniProtKB-KW"/>
</dbReference>
<keyword evidence="3" id="KW-0145">Chemotaxis</keyword>
<evidence type="ECO:0000256" key="3">
    <source>
        <dbReference type="ARBA" id="ARBA00022500"/>
    </source>
</evidence>
<reference evidence="11" key="2">
    <citation type="submission" date="2025-08" db="UniProtKB">
        <authorList>
            <consortium name="Ensembl"/>
        </authorList>
    </citation>
    <scope>IDENTIFICATION</scope>
</reference>
<name>A0A9L0J2M6_EQUAS</name>
<reference evidence="11 12" key="1">
    <citation type="journal article" date="2020" name="Nat. Commun.">
        <title>Donkey genomes provide new insights into domestication and selection for coat color.</title>
        <authorList>
            <person name="Wang"/>
            <person name="C."/>
            <person name="Li"/>
            <person name="H."/>
            <person name="Guo"/>
            <person name="Y."/>
            <person name="Huang"/>
            <person name="J."/>
            <person name="Sun"/>
            <person name="Y."/>
            <person name="Min"/>
            <person name="J."/>
            <person name="Wang"/>
            <person name="J."/>
            <person name="Fang"/>
            <person name="X."/>
            <person name="Zhao"/>
            <person name="Z."/>
            <person name="Wang"/>
            <person name="S."/>
            <person name="Zhang"/>
            <person name="Y."/>
            <person name="Liu"/>
            <person name="Q."/>
            <person name="Jiang"/>
            <person name="Q."/>
            <person name="Wang"/>
            <person name="X."/>
            <person name="Guo"/>
            <person name="Y."/>
            <person name="Yang"/>
            <person name="C."/>
            <person name="Wang"/>
            <person name="Y."/>
            <person name="Tian"/>
            <person name="F."/>
            <person name="Zhuang"/>
            <person name="G."/>
            <person name="Fan"/>
            <person name="Y."/>
            <person name="Gao"/>
            <person name="Q."/>
            <person name="Li"/>
            <person name="Y."/>
            <person name="Ju"/>
            <person name="Z."/>
            <person name="Li"/>
            <person name="J."/>
            <person name="Li"/>
            <person name="R."/>
            <person name="Hou"/>
            <person name="M."/>
            <person name="Yang"/>
            <person name="G."/>
            <person name="Liu"/>
            <person name="G."/>
            <person name="Liu"/>
            <person name="W."/>
            <person name="Guo"/>
            <person name="J."/>
            <person name="Pan"/>
            <person name="S."/>
            <person name="Fan"/>
            <person name="G."/>
            <person name="Zhang"/>
            <person name="W."/>
            <person name="Zhang"/>
            <person name="R."/>
            <person name="Yu"/>
            <person name="J."/>
            <person name="Zhang"/>
            <person name="X."/>
            <person name="Yin"/>
            <person name="Q."/>
            <person name="Ji"/>
            <person name="C."/>
            <person name="Jin"/>
            <person name="Y."/>
            <person name="Yue"/>
            <person name="G."/>
            <person name="Liu"/>
            <person name="M."/>
            <person name="Xu"/>
            <person name="J."/>
            <person name="Liu"/>
            <person name="S."/>
            <person name="Jordana"/>
            <person name="J."/>
            <person name="Noce"/>
            <person name="A."/>
            <person name="Amills"/>
            <person name="M."/>
            <person name="Wu"/>
            <person name="D.D."/>
            <person name="Li"/>
            <person name="S."/>
            <person name="Zhou"/>
            <person name="X. and Zhong"/>
            <person name="J."/>
        </authorList>
    </citation>
    <scope>NUCLEOTIDE SEQUENCE [LARGE SCALE GENOMIC DNA]</scope>
</reference>
<dbReference type="SUPFAM" id="SSF54403">
    <property type="entry name" value="Cystatin/monellin"/>
    <property type="match status" value="1"/>
</dbReference>
<evidence type="ECO:0000256" key="7">
    <source>
        <dbReference type="ARBA" id="ARBA00023157"/>
    </source>
</evidence>
<sequence length="231" mass="25144">MSRGDEARGRRSPKAWAPRPAGGGKGGPARVRVRVRRLDRGGQAGWWDGEGRRWRAAARRPVLTGWGGALAVPGAGGAQEVGVGGDGGRPARGRGGARAGDREEAERLAQSQPRGVSERPQGSGKEPFLAGTFVRLEFKLQQTSCQKKDWKKAECRVKPHGRKRKCLACIKLDSENKVLGRMVHCPIETQAQLELEQRQEAQCSKVEQAGEDPHSYYFPGQFAFSKALPPS</sequence>
<accession>A0A9L0J2M6</accession>
<dbReference type="GO" id="GO:0005615">
    <property type="term" value="C:extracellular space"/>
    <property type="evidence" value="ECO:0007669"/>
    <property type="project" value="TreeGrafter"/>
</dbReference>
<dbReference type="GO" id="GO:0005102">
    <property type="term" value="F:signaling receptor binding"/>
    <property type="evidence" value="ECO:0007669"/>
    <property type="project" value="InterPro"/>
</dbReference>
<feature type="region of interest" description="Disordered" evidence="10">
    <location>
        <begin position="71"/>
        <end position="127"/>
    </location>
</feature>
<dbReference type="InterPro" id="IPR046350">
    <property type="entry name" value="Cystatin_sf"/>
</dbReference>
<dbReference type="AlphaFoldDB" id="A0A9L0J2M6"/>
<dbReference type="Proteomes" id="UP000694387">
    <property type="component" value="Chromosome 1"/>
</dbReference>
<protein>
    <recommendedName>
        <fullName evidence="2">Retinoic acid receptor responder protein 2</fullName>
    </recommendedName>
    <alternativeName>
        <fullName evidence="9">Chemerin</fullName>
    </alternativeName>
</protein>
<evidence type="ECO:0000256" key="10">
    <source>
        <dbReference type="SAM" id="MobiDB-lite"/>
    </source>
</evidence>
<dbReference type="GO" id="GO:0006954">
    <property type="term" value="P:inflammatory response"/>
    <property type="evidence" value="ECO:0007669"/>
    <property type="project" value="UniProtKB-KW"/>
</dbReference>
<reference evidence="11" key="3">
    <citation type="submission" date="2025-09" db="UniProtKB">
        <authorList>
            <consortium name="Ensembl"/>
        </authorList>
    </citation>
    <scope>IDENTIFICATION</scope>
</reference>